<evidence type="ECO:0000256" key="1">
    <source>
        <dbReference type="SAM" id="MobiDB-lite"/>
    </source>
</evidence>
<evidence type="ECO:0000313" key="2">
    <source>
        <dbReference type="EMBL" id="MDV6278952.1"/>
    </source>
</evidence>
<sequence>MAWTGKSARATSLALAPQPPFDPLDPEIRESAAASWTHWQT</sequence>
<reference evidence="2 3" key="1">
    <citation type="submission" date="2023-10" db="EMBL/GenBank/DDBJ databases">
        <title>Development of a sustainable strategy for remediation of hydrocarbon-contaminated territories based on the waste exchange concept.</title>
        <authorList>
            <person name="Krivoruchko A."/>
        </authorList>
    </citation>
    <scope>NUCLEOTIDE SEQUENCE [LARGE SCALE GENOMIC DNA]</scope>
    <source>
        <strain evidence="2 3">IEGM 60</strain>
    </source>
</reference>
<keyword evidence="3" id="KW-1185">Reference proteome</keyword>
<organism evidence="2 3">
    <name type="scientific">Rhodococcus jostii</name>
    <dbReference type="NCBI Taxonomy" id="132919"/>
    <lineage>
        <taxon>Bacteria</taxon>
        <taxon>Bacillati</taxon>
        <taxon>Actinomycetota</taxon>
        <taxon>Actinomycetes</taxon>
        <taxon>Mycobacteriales</taxon>
        <taxon>Nocardiaceae</taxon>
        <taxon>Rhodococcus</taxon>
    </lineage>
</organism>
<name>A0ABU4C5Z7_RHOJO</name>
<dbReference type="Proteomes" id="UP001185737">
    <property type="component" value="Unassembled WGS sequence"/>
</dbReference>
<gene>
    <name evidence="2" type="ORF">R3Q59_00245</name>
</gene>
<dbReference type="RefSeq" id="WP_283352808.1">
    <property type="nucleotide sequence ID" value="NZ_JAWLKA010000001.1"/>
</dbReference>
<comment type="caution">
    <text evidence="2">The sequence shown here is derived from an EMBL/GenBank/DDBJ whole genome shotgun (WGS) entry which is preliminary data.</text>
</comment>
<protein>
    <submittedName>
        <fullName evidence="2">Uncharacterized protein</fullName>
    </submittedName>
</protein>
<proteinExistence type="predicted"/>
<dbReference type="EMBL" id="JAWLKA010000001">
    <property type="protein sequence ID" value="MDV6278952.1"/>
    <property type="molecule type" value="Genomic_DNA"/>
</dbReference>
<feature type="region of interest" description="Disordered" evidence="1">
    <location>
        <begin position="1"/>
        <end position="26"/>
    </location>
</feature>
<evidence type="ECO:0000313" key="3">
    <source>
        <dbReference type="Proteomes" id="UP001185737"/>
    </source>
</evidence>
<accession>A0ABU4C5Z7</accession>